<organism evidence="2 3">
    <name type="scientific">Zea mays</name>
    <name type="common">Maize</name>
    <dbReference type="NCBI Taxonomy" id="4577"/>
    <lineage>
        <taxon>Eukaryota</taxon>
        <taxon>Viridiplantae</taxon>
        <taxon>Streptophyta</taxon>
        <taxon>Embryophyta</taxon>
        <taxon>Tracheophyta</taxon>
        <taxon>Spermatophyta</taxon>
        <taxon>Magnoliopsida</taxon>
        <taxon>Liliopsida</taxon>
        <taxon>Poales</taxon>
        <taxon>Poaceae</taxon>
        <taxon>PACMAD clade</taxon>
        <taxon>Panicoideae</taxon>
        <taxon>Andropogonodae</taxon>
        <taxon>Andropogoneae</taxon>
        <taxon>Tripsacinae</taxon>
        <taxon>Zea</taxon>
    </lineage>
</organism>
<protein>
    <submittedName>
        <fullName evidence="2">Uncharacterized protein</fullName>
    </submittedName>
</protein>
<accession>A0A804LYD1</accession>
<evidence type="ECO:0000256" key="1">
    <source>
        <dbReference type="SAM" id="Phobius"/>
    </source>
</evidence>
<dbReference type="AlphaFoldDB" id="A0A804LYD1"/>
<reference evidence="2" key="2">
    <citation type="submission" date="2019-07" db="EMBL/GenBank/DDBJ databases">
        <authorList>
            <person name="Seetharam A."/>
            <person name="Woodhouse M."/>
            <person name="Cannon E."/>
        </authorList>
    </citation>
    <scope>NUCLEOTIDE SEQUENCE [LARGE SCALE GENOMIC DNA]</scope>
    <source>
        <strain evidence="2">cv. B73</strain>
    </source>
</reference>
<dbReference type="Gramene" id="Zm00001eb045230_T001">
    <property type="protein sequence ID" value="Zm00001eb045230_P001"/>
    <property type="gene ID" value="Zm00001eb045230"/>
</dbReference>
<proteinExistence type="predicted"/>
<dbReference type="EnsemblPlants" id="Zm00001eb045230_T001">
    <property type="protein sequence ID" value="Zm00001eb045230_P001"/>
    <property type="gene ID" value="Zm00001eb045230"/>
</dbReference>
<sequence length="191" mass="22409">MPPAWRTFAPKLSFPFIVSETFGPRDTAKKRKKDESVVIFFLLFYQRNTTLSVKKKDNGWILTVFFEPLHVVICFVAQFVHPANEGTLLICIIERKGIKSVLAQKVFFFFSLSLSFFFWQRKKNWPGSRLPDSYFSYEPWRNRKVFLVFPHRRMQMKSMELQRHASGRNSPLLGIGEGLCLQICFDACCYC</sequence>
<evidence type="ECO:0000313" key="3">
    <source>
        <dbReference type="Proteomes" id="UP000007305"/>
    </source>
</evidence>
<reference evidence="2" key="3">
    <citation type="submission" date="2021-05" db="UniProtKB">
        <authorList>
            <consortium name="EnsemblPlants"/>
        </authorList>
    </citation>
    <scope>IDENTIFICATION</scope>
    <source>
        <strain evidence="2">cv. B73</strain>
    </source>
</reference>
<keyword evidence="3" id="KW-1185">Reference proteome</keyword>
<keyword evidence="1" id="KW-0812">Transmembrane</keyword>
<name>A0A804LYD1_MAIZE</name>
<evidence type="ECO:0000313" key="2">
    <source>
        <dbReference type="EnsemblPlants" id="Zm00001eb045230_P001"/>
    </source>
</evidence>
<feature type="transmembrane region" description="Helical" evidence="1">
    <location>
        <begin position="101"/>
        <end position="119"/>
    </location>
</feature>
<reference evidence="3" key="1">
    <citation type="submission" date="2015-12" db="EMBL/GenBank/DDBJ databases">
        <title>Update maize B73 reference genome by single molecule sequencing technologies.</title>
        <authorList>
            <consortium name="Maize Genome Sequencing Project"/>
            <person name="Ware D."/>
        </authorList>
    </citation>
    <scope>NUCLEOTIDE SEQUENCE [LARGE SCALE GENOMIC DNA]</scope>
    <source>
        <strain evidence="3">cv. B73</strain>
    </source>
</reference>
<keyword evidence="1" id="KW-1133">Transmembrane helix</keyword>
<feature type="transmembrane region" description="Helical" evidence="1">
    <location>
        <begin position="60"/>
        <end position="81"/>
    </location>
</feature>
<dbReference type="Proteomes" id="UP000007305">
    <property type="component" value="Chromosome 1"/>
</dbReference>
<keyword evidence="1" id="KW-0472">Membrane</keyword>
<dbReference type="InParanoid" id="A0A804LYD1"/>